<evidence type="ECO:0000313" key="20">
    <source>
        <dbReference type="EMBL" id="GAD67215.1"/>
    </source>
</evidence>
<feature type="domain" description="PAC" evidence="19">
    <location>
        <begin position="383"/>
        <end position="433"/>
    </location>
</feature>
<dbReference type="Gene3D" id="3.30.565.10">
    <property type="entry name" value="Histidine kinase-like ATPase, C-terminal domain"/>
    <property type="match status" value="1"/>
</dbReference>
<evidence type="ECO:0000256" key="5">
    <source>
        <dbReference type="ARBA" id="ARBA00022519"/>
    </source>
</evidence>
<dbReference type="PRINTS" id="PR00344">
    <property type="entry name" value="BCTRLSENSOR"/>
</dbReference>
<dbReference type="SUPFAM" id="SSF55874">
    <property type="entry name" value="ATPase domain of HSP90 chaperone/DNA topoisomerase II/histidine kinase"/>
    <property type="match status" value="1"/>
</dbReference>
<dbReference type="InterPro" id="IPR036097">
    <property type="entry name" value="HisK_dim/P_sf"/>
</dbReference>
<dbReference type="CDD" id="cd00130">
    <property type="entry name" value="PAS"/>
    <property type="match status" value="1"/>
</dbReference>
<evidence type="ECO:0000259" key="18">
    <source>
        <dbReference type="PROSITE" id="PS50109"/>
    </source>
</evidence>
<evidence type="ECO:0000256" key="2">
    <source>
        <dbReference type="ARBA" id="ARBA00004429"/>
    </source>
</evidence>
<dbReference type="InterPro" id="IPR003661">
    <property type="entry name" value="HisK_dim/P_dom"/>
</dbReference>
<evidence type="ECO:0000256" key="1">
    <source>
        <dbReference type="ARBA" id="ARBA00000085"/>
    </source>
</evidence>
<dbReference type="EMBL" id="BATJ01000007">
    <property type="protein sequence ID" value="GAD67215.1"/>
    <property type="molecule type" value="Genomic_DNA"/>
</dbReference>
<keyword evidence="7" id="KW-0808">Transferase</keyword>
<evidence type="ECO:0000259" key="19">
    <source>
        <dbReference type="PROSITE" id="PS50113"/>
    </source>
</evidence>
<keyword evidence="5" id="KW-0997">Cell inner membrane</keyword>
<gene>
    <name evidence="20" type="ORF">VPR01S_07_00140</name>
</gene>
<dbReference type="Gene3D" id="1.10.287.130">
    <property type="match status" value="1"/>
</dbReference>
<dbReference type="RefSeq" id="WP_021705190.1">
    <property type="nucleotide sequence ID" value="NZ_BATJ01000007.1"/>
</dbReference>
<dbReference type="GO" id="GO:0000155">
    <property type="term" value="F:phosphorelay sensor kinase activity"/>
    <property type="evidence" value="ECO:0007669"/>
    <property type="project" value="InterPro"/>
</dbReference>
<keyword evidence="21" id="KW-1185">Reference proteome</keyword>
<sequence length="681" mass="76584">MQRKWMWILVAAIFVWLAHWGSKEIARQWLTQQAQYDSQQNLLNYIGDIRRALRRFYHLPYLVTNNADTLALVSGTGANASDLKQELIQLDKAANTKGWYILSDQGNILSASLDGEHISLSDRRAIVEQIQTQGEGTSLVSKTRGASPFYYLAAPVFDNLTIAGIVVVQLDLRLLTEQWLTSQDIILLQNHLNRFFLSSSNTYTADWLNEPLNQVEIQQDRLYQGSKVTRWVLDGKAYFAQTVRLDDLKWQLSYLSPTAPINQLSAAVGWIVSTAMLVFFLLGVIRFQRRQKEISQQRIQELITESEQRLNQMINKTQVGLLLLNGEGQIIDINPMAKRLFVLSDNMIRALNSWELFDTGNDSSTTLNLLRDLNKHRELAEISGVETLARRSDGTLFPVLFSLTSFPLHGQQHYLATVSDISKRKKAEQALREANDLLSLRVEERTEALKQAQSQLIEASKMAALGRMSSAVTHELNQPLTGLRTLMTTNTLLMERGDKKMIEANNRLMDKLIDRMANMTRQLKTFAYNKPERLSAISFSEALQEVLRIYQQRLENIDVRIRVPAEVPDVLGEEQRLRQVLGNLISNAIDAMAVSPSPQLTVSVSETNTTLEVQITDNGCGVEPSQLATIFEPFSTTKKMGEGLGLGLSISANNMRDLGGEISAALNPAGGMTFLLKFQLA</sequence>
<evidence type="ECO:0000256" key="15">
    <source>
        <dbReference type="ARBA" id="ARBA00073143"/>
    </source>
</evidence>
<accession>U3A0J7</accession>
<dbReference type="Gene3D" id="3.30.450.20">
    <property type="entry name" value="PAS domain"/>
    <property type="match status" value="2"/>
</dbReference>
<dbReference type="FunFam" id="1.10.287.130:FF:000049">
    <property type="entry name" value="C4-dicarboxylate transport sensor protein DctB"/>
    <property type="match status" value="1"/>
</dbReference>
<dbReference type="InterPro" id="IPR004358">
    <property type="entry name" value="Sig_transdc_His_kin-like_C"/>
</dbReference>
<keyword evidence="11" id="KW-0067">ATP-binding</keyword>
<dbReference type="NCBIfam" id="TIGR00229">
    <property type="entry name" value="sensory_box"/>
    <property type="match status" value="1"/>
</dbReference>
<evidence type="ECO:0000256" key="7">
    <source>
        <dbReference type="ARBA" id="ARBA00022679"/>
    </source>
</evidence>
<evidence type="ECO:0000256" key="9">
    <source>
        <dbReference type="ARBA" id="ARBA00022741"/>
    </source>
</evidence>
<dbReference type="PANTHER" id="PTHR43065">
    <property type="entry name" value="SENSOR HISTIDINE KINASE"/>
    <property type="match status" value="1"/>
</dbReference>
<dbReference type="eggNOG" id="COG4191">
    <property type="taxonomic scope" value="Bacteria"/>
</dbReference>
<evidence type="ECO:0000256" key="16">
    <source>
        <dbReference type="SAM" id="Coils"/>
    </source>
</evidence>
<dbReference type="PROSITE" id="PS50113">
    <property type="entry name" value="PAC"/>
    <property type="match status" value="1"/>
</dbReference>
<evidence type="ECO:0000256" key="3">
    <source>
        <dbReference type="ARBA" id="ARBA00012438"/>
    </source>
</evidence>
<feature type="transmembrane region" description="Helical" evidence="17">
    <location>
        <begin position="264"/>
        <end position="285"/>
    </location>
</feature>
<keyword evidence="4" id="KW-1003">Cell membrane</keyword>
<dbReference type="InterPro" id="IPR000700">
    <property type="entry name" value="PAS-assoc_C"/>
</dbReference>
<dbReference type="InterPro" id="IPR000014">
    <property type="entry name" value="PAS"/>
</dbReference>
<keyword evidence="6" id="KW-0597">Phosphoprotein</keyword>
<dbReference type="InterPro" id="IPR035965">
    <property type="entry name" value="PAS-like_dom_sf"/>
</dbReference>
<comment type="subcellular location">
    <subcellularLocation>
        <location evidence="2">Cell inner membrane</location>
        <topology evidence="2">Multi-pass membrane protein</topology>
    </subcellularLocation>
</comment>
<dbReference type="STRING" id="1219065.VPR01S_07_00140"/>
<dbReference type="InterPro" id="IPR003594">
    <property type="entry name" value="HATPase_dom"/>
</dbReference>
<keyword evidence="13" id="KW-0902">Two-component regulatory system</keyword>
<dbReference type="SUPFAM" id="SSF47384">
    <property type="entry name" value="Homodimeric domain of signal transducing histidine kinase"/>
    <property type="match status" value="1"/>
</dbReference>
<protein>
    <recommendedName>
        <fullName evidence="15">C4-dicarboxylate transport sensor protein DctB</fullName>
        <ecNumber evidence="3">2.7.13.3</ecNumber>
    </recommendedName>
</protein>
<evidence type="ECO:0000256" key="13">
    <source>
        <dbReference type="ARBA" id="ARBA00023012"/>
    </source>
</evidence>
<keyword evidence="12 17" id="KW-1133">Transmembrane helix</keyword>
<proteinExistence type="predicted"/>
<evidence type="ECO:0000256" key="10">
    <source>
        <dbReference type="ARBA" id="ARBA00022777"/>
    </source>
</evidence>
<evidence type="ECO:0000256" key="4">
    <source>
        <dbReference type="ARBA" id="ARBA00022475"/>
    </source>
</evidence>
<keyword evidence="16" id="KW-0175">Coiled coil</keyword>
<dbReference type="AlphaFoldDB" id="U3A0J7"/>
<feature type="domain" description="Histidine kinase" evidence="18">
    <location>
        <begin position="471"/>
        <end position="681"/>
    </location>
</feature>
<dbReference type="CDD" id="cd00082">
    <property type="entry name" value="HisKA"/>
    <property type="match status" value="1"/>
</dbReference>
<keyword evidence="14 17" id="KW-0472">Membrane</keyword>
<dbReference type="PROSITE" id="PS50109">
    <property type="entry name" value="HIS_KIN"/>
    <property type="match status" value="1"/>
</dbReference>
<evidence type="ECO:0000256" key="8">
    <source>
        <dbReference type="ARBA" id="ARBA00022692"/>
    </source>
</evidence>
<organism evidence="20 21">
    <name type="scientific">Vibrio proteolyticus NBRC 13287</name>
    <dbReference type="NCBI Taxonomy" id="1219065"/>
    <lineage>
        <taxon>Bacteria</taxon>
        <taxon>Pseudomonadati</taxon>
        <taxon>Pseudomonadota</taxon>
        <taxon>Gammaproteobacteria</taxon>
        <taxon>Vibrionales</taxon>
        <taxon>Vibrionaceae</taxon>
        <taxon>Vibrio</taxon>
    </lineage>
</organism>
<dbReference type="InterPro" id="IPR017055">
    <property type="entry name" value="Sig_transdc_His_kinase_DctB"/>
</dbReference>
<comment type="caution">
    <text evidence="20">The sequence shown here is derived from an EMBL/GenBank/DDBJ whole genome shotgun (WGS) entry which is preliminary data.</text>
</comment>
<evidence type="ECO:0000313" key="21">
    <source>
        <dbReference type="Proteomes" id="UP000016570"/>
    </source>
</evidence>
<keyword evidence="10" id="KW-0418">Kinase</keyword>
<reference evidence="20 21" key="1">
    <citation type="submission" date="2013-09" db="EMBL/GenBank/DDBJ databases">
        <title>Whole genome shotgun sequence of Vibrio proteolyticus NBRC 13287.</title>
        <authorList>
            <person name="Isaki S."/>
            <person name="Hosoyama A."/>
            <person name="Numata M."/>
            <person name="Hashimoto M."/>
            <person name="Hosoyama Y."/>
            <person name="Tsuchikane K."/>
            <person name="Noguchi M."/>
            <person name="Hirakata S."/>
            <person name="Ichikawa N."/>
            <person name="Ohji S."/>
            <person name="Yamazoe A."/>
            <person name="Fujita N."/>
        </authorList>
    </citation>
    <scope>NUCLEOTIDE SEQUENCE [LARGE SCALE GENOMIC DNA]</scope>
    <source>
        <strain evidence="20 21">NBRC 13287</strain>
    </source>
</reference>
<dbReference type="InterPro" id="IPR005467">
    <property type="entry name" value="His_kinase_dom"/>
</dbReference>
<evidence type="ECO:0000256" key="11">
    <source>
        <dbReference type="ARBA" id="ARBA00022840"/>
    </source>
</evidence>
<dbReference type="SUPFAM" id="SSF55785">
    <property type="entry name" value="PYP-like sensor domain (PAS domain)"/>
    <property type="match status" value="1"/>
</dbReference>
<feature type="coiled-coil region" evidence="16">
    <location>
        <begin position="285"/>
        <end position="316"/>
    </location>
</feature>
<dbReference type="InterPro" id="IPR036890">
    <property type="entry name" value="HATPase_C_sf"/>
</dbReference>
<name>U3A0J7_VIBPR</name>
<keyword evidence="8 17" id="KW-0812">Transmembrane</keyword>
<dbReference type="CDD" id="cd00075">
    <property type="entry name" value="HATPase"/>
    <property type="match status" value="1"/>
</dbReference>
<dbReference type="PIRSF" id="PIRSF036431">
    <property type="entry name" value="STHK_DctB"/>
    <property type="match status" value="1"/>
</dbReference>
<dbReference type="GO" id="GO:0005524">
    <property type="term" value="F:ATP binding"/>
    <property type="evidence" value="ECO:0007669"/>
    <property type="project" value="UniProtKB-KW"/>
</dbReference>
<dbReference type="GO" id="GO:0005886">
    <property type="term" value="C:plasma membrane"/>
    <property type="evidence" value="ECO:0007669"/>
    <property type="project" value="UniProtKB-SubCell"/>
</dbReference>
<dbReference type="Pfam" id="PF02518">
    <property type="entry name" value="HATPase_c"/>
    <property type="match status" value="1"/>
</dbReference>
<dbReference type="Proteomes" id="UP000016570">
    <property type="component" value="Unassembled WGS sequence"/>
</dbReference>
<evidence type="ECO:0000256" key="6">
    <source>
        <dbReference type="ARBA" id="ARBA00022553"/>
    </source>
</evidence>
<evidence type="ECO:0000256" key="12">
    <source>
        <dbReference type="ARBA" id="ARBA00022989"/>
    </source>
</evidence>
<dbReference type="PANTHER" id="PTHR43065:SF42">
    <property type="entry name" value="TWO-COMPONENT SENSOR PPRA"/>
    <property type="match status" value="1"/>
</dbReference>
<evidence type="ECO:0000256" key="17">
    <source>
        <dbReference type="SAM" id="Phobius"/>
    </source>
</evidence>
<dbReference type="EC" id="2.7.13.3" evidence="3"/>
<evidence type="ECO:0000256" key="14">
    <source>
        <dbReference type="ARBA" id="ARBA00023136"/>
    </source>
</evidence>
<dbReference type="SMART" id="SM00387">
    <property type="entry name" value="HATPase_c"/>
    <property type="match status" value="1"/>
</dbReference>
<dbReference type="Pfam" id="PF13426">
    <property type="entry name" value="PAS_9"/>
    <property type="match status" value="1"/>
</dbReference>
<keyword evidence="9" id="KW-0547">Nucleotide-binding</keyword>
<comment type="catalytic activity">
    <reaction evidence="1">
        <text>ATP + protein L-histidine = ADP + protein N-phospho-L-histidine.</text>
        <dbReference type="EC" id="2.7.13.3"/>
    </reaction>
</comment>